<dbReference type="InterPro" id="IPR025943">
    <property type="entry name" value="Sigma_54_int_dom_ATP-bd_2"/>
</dbReference>
<dbReference type="PROSITE" id="PS50045">
    <property type="entry name" value="SIGMA54_INTERACT_4"/>
    <property type="match status" value="1"/>
</dbReference>
<keyword evidence="2" id="KW-0547">Nucleotide-binding</keyword>
<dbReference type="PROSITE" id="PS51096">
    <property type="entry name" value="PTS_EIIA_TYPE_4"/>
    <property type="match status" value="1"/>
</dbReference>
<dbReference type="Gene3D" id="3.40.50.300">
    <property type="entry name" value="P-loop containing nucleotide triphosphate hydrolases"/>
    <property type="match status" value="1"/>
</dbReference>
<name>A0ABU1INL4_9BACL</name>
<dbReference type="SMART" id="SM00382">
    <property type="entry name" value="AAA"/>
    <property type="match status" value="1"/>
</dbReference>
<dbReference type="PROSITE" id="PS00676">
    <property type="entry name" value="SIGMA54_INTERACT_2"/>
    <property type="match status" value="1"/>
</dbReference>
<reference evidence="7 8" key="1">
    <citation type="submission" date="2023-07" db="EMBL/GenBank/DDBJ databases">
        <title>Genomic Encyclopedia of Type Strains, Phase IV (KMG-IV): sequencing the most valuable type-strain genomes for metagenomic binning, comparative biology and taxonomic classification.</title>
        <authorList>
            <person name="Goeker M."/>
        </authorList>
    </citation>
    <scope>NUCLEOTIDE SEQUENCE [LARGE SCALE GENOMIC DNA]</scope>
    <source>
        <strain evidence="7 8">DSM 45903</strain>
    </source>
</reference>
<dbReference type="SUPFAM" id="SSF46785">
    <property type="entry name" value="Winged helix' DNA-binding domain"/>
    <property type="match status" value="1"/>
</dbReference>
<dbReference type="Proteomes" id="UP001185012">
    <property type="component" value="Unassembled WGS sequence"/>
</dbReference>
<dbReference type="InterPro" id="IPR027417">
    <property type="entry name" value="P-loop_NTPase"/>
</dbReference>
<keyword evidence="1" id="KW-0808">Transferase</keyword>
<keyword evidence="8" id="KW-1185">Reference proteome</keyword>
<dbReference type="RefSeq" id="WP_309864796.1">
    <property type="nucleotide sequence ID" value="NZ_JAVDQG010000003.1"/>
</dbReference>
<dbReference type="Pfam" id="PF00158">
    <property type="entry name" value="Sigma54_activat"/>
    <property type="match status" value="1"/>
</dbReference>
<evidence type="ECO:0000313" key="8">
    <source>
        <dbReference type="Proteomes" id="UP001185012"/>
    </source>
</evidence>
<dbReference type="InterPro" id="IPR004701">
    <property type="entry name" value="PTS_EIIA_man-typ"/>
</dbReference>
<dbReference type="InterPro" id="IPR036662">
    <property type="entry name" value="PTS_EIIA_man-typ_sf"/>
</dbReference>
<proteinExistence type="predicted"/>
<keyword evidence="4" id="KW-0238">DNA-binding</keyword>
<dbReference type="InterPro" id="IPR025662">
    <property type="entry name" value="Sigma_54_int_dom_ATP-bd_1"/>
</dbReference>
<comment type="caution">
    <text evidence="7">The sequence shown here is derived from an EMBL/GenBank/DDBJ whole genome shotgun (WGS) entry which is preliminary data.</text>
</comment>
<accession>A0ABU1INL4</accession>
<dbReference type="PANTHER" id="PTHR32071:SF38">
    <property type="entry name" value="PSP OPERON TRANSCRIPTIONAL ACTIVATOR"/>
    <property type="match status" value="1"/>
</dbReference>
<sequence>MKRLDQVRQLLAEHSASDRIGMTAREVGQVLKLDRSTVSRYLNRLVKETEVEKLPGRPVRFRSVQPPLSQPVEEWVYSPQDRPGSLIGNETEMKEALAALLYPPRGLPLLLEGETGTGKTHLVEQVVHQAREQGKIRSTQPFVTFNCSEYAQNPELLMGQLFGIRKGAFTGAASDRTGLVERADGGILFLDEIHRLPPVGQEMLFHLIDQGVYRRLGEAELERQASIRLIGATTERPDQVLLPTLLRRFAVKLTLPSLGQRERREREKLVDAFFIEEARHMALDIRLDFRCRQAFLEYSCPGNIGQLKGDVQHACAQAFLRHLYEPSPSVTIRREDLPAAVSRVWRASALASPPFPSTLTDGGEKTVYSELLRKEQELSARGWSRHERIRELKQMASQYLKRSAHPADDRRQTGGEQLQEVISHLTRPLTEGQQEALESLIRSLTIEGDQPSRPFPETESLPEEHRKAAHSLAQAVTDQGFSLPEEAWKEIAHLLSAFHESESASAEGVPVLIVTHGESTATSMAQVANALLGDERVHAVDMPLDQPASIALQRVSNRVASLHRGNGILLLVDIGSLTTMGEDISREHGISIHTLSDVTLSMVIHAARKAQTPGWDAQRLMESVRDRFPAPVSTLSPTQRRRVVGVVCPQGEGSIPALKDWVKNNLENKEIDVLSGEWNPHQSDSFDQVLHEWHQSGEIIALVGTHSPPNGNIPFFHAWELLQPDGIRRWKEQLAKTGSPS</sequence>
<evidence type="ECO:0000256" key="1">
    <source>
        <dbReference type="ARBA" id="ARBA00022679"/>
    </source>
</evidence>
<organism evidence="7 8">
    <name type="scientific">Desmospora profundinema</name>
    <dbReference type="NCBI Taxonomy" id="1571184"/>
    <lineage>
        <taxon>Bacteria</taxon>
        <taxon>Bacillati</taxon>
        <taxon>Bacillota</taxon>
        <taxon>Bacilli</taxon>
        <taxon>Bacillales</taxon>
        <taxon>Thermoactinomycetaceae</taxon>
        <taxon>Desmospora</taxon>
    </lineage>
</organism>
<gene>
    <name evidence="7" type="ORF">JOE21_001757</name>
</gene>
<dbReference type="InterPro" id="IPR002078">
    <property type="entry name" value="Sigma_54_int"/>
</dbReference>
<dbReference type="CDD" id="cd00009">
    <property type="entry name" value="AAA"/>
    <property type="match status" value="1"/>
</dbReference>
<dbReference type="PROSITE" id="PS00675">
    <property type="entry name" value="SIGMA54_INTERACT_1"/>
    <property type="match status" value="1"/>
</dbReference>
<dbReference type="Pfam" id="PF03610">
    <property type="entry name" value="EIIA-man"/>
    <property type="match status" value="1"/>
</dbReference>
<feature type="domain" description="PTS EIIA type-4" evidence="6">
    <location>
        <begin position="508"/>
        <end position="643"/>
    </location>
</feature>
<dbReference type="EMBL" id="JAVDQG010000003">
    <property type="protein sequence ID" value="MDR6225759.1"/>
    <property type="molecule type" value="Genomic_DNA"/>
</dbReference>
<dbReference type="SUPFAM" id="SSF53062">
    <property type="entry name" value="PTS system fructose IIA component-like"/>
    <property type="match status" value="1"/>
</dbReference>
<evidence type="ECO:0000259" key="6">
    <source>
        <dbReference type="PROSITE" id="PS51096"/>
    </source>
</evidence>
<dbReference type="InterPro" id="IPR003593">
    <property type="entry name" value="AAA+_ATPase"/>
</dbReference>
<keyword evidence="3" id="KW-0067">ATP-binding</keyword>
<evidence type="ECO:0000256" key="2">
    <source>
        <dbReference type="ARBA" id="ARBA00022741"/>
    </source>
</evidence>
<dbReference type="SUPFAM" id="SSF52540">
    <property type="entry name" value="P-loop containing nucleoside triphosphate hydrolases"/>
    <property type="match status" value="1"/>
</dbReference>
<evidence type="ECO:0000256" key="4">
    <source>
        <dbReference type="ARBA" id="ARBA00023125"/>
    </source>
</evidence>
<protein>
    <submittedName>
        <fullName evidence="7">Transcriptional regulator with AAA-type ATPase domain</fullName>
    </submittedName>
</protein>
<evidence type="ECO:0000259" key="5">
    <source>
        <dbReference type="PROSITE" id="PS50045"/>
    </source>
</evidence>
<dbReference type="PANTHER" id="PTHR32071">
    <property type="entry name" value="TRANSCRIPTIONAL REGULATORY PROTEIN"/>
    <property type="match status" value="1"/>
</dbReference>
<evidence type="ECO:0000256" key="3">
    <source>
        <dbReference type="ARBA" id="ARBA00022840"/>
    </source>
</evidence>
<dbReference type="Gene3D" id="3.40.50.510">
    <property type="entry name" value="Phosphotransferase system, mannose-type IIA component"/>
    <property type="match status" value="1"/>
</dbReference>
<dbReference type="InterPro" id="IPR036390">
    <property type="entry name" value="WH_DNA-bd_sf"/>
</dbReference>
<feature type="domain" description="Sigma-54 factor interaction" evidence="5">
    <location>
        <begin position="86"/>
        <end position="316"/>
    </location>
</feature>
<evidence type="ECO:0000313" key="7">
    <source>
        <dbReference type="EMBL" id="MDR6225759.1"/>
    </source>
</evidence>